<name>A0A1Y6ITJ7_9VIBR</name>
<proteinExistence type="predicted"/>
<accession>A0A1Y6ITJ7</accession>
<evidence type="ECO:0000313" key="1">
    <source>
        <dbReference type="EMBL" id="MDW6004668.1"/>
    </source>
</evidence>
<reference evidence="1 4" key="2">
    <citation type="submission" date="2023-11" db="EMBL/GenBank/DDBJ databases">
        <title>Plant-associative lifestyle of Vibrio porteresiae and its evolutionary dynamics.</title>
        <authorList>
            <person name="Rameshkumar N."/>
            <person name="Kirti K."/>
        </authorList>
    </citation>
    <scope>NUCLEOTIDE SEQUENCE [LARGE SCALE GENOMIC DNA]</scope>
    <source>
        <strain evidence="1 4">MSSRF38</strain>
    </source>
</reference>
<dbReference type="RefSeq" id="WP_087481003.1">
    <property type="nucleotide sequence ID" value="NZ_AP024884.1"/>
</dbReference>
<evidence type="ECO:0000313" key="3">
    <source>
        <dbReference type="Proteomes" id="UP000196125"/>
    </source>
</evidence>
<organism evidence="2 3">
    <name type="scientific">Vibrio mangrovi</name>
    <dbReference type="NCBI Taxonomy" id="474394"/>
    <lineage>
        <taxon>Bacteria</taxon>
        <taxon>Pseudomonadati</taxon>
        <taxon>Pseudomonadota</taxon>
        <taxon>Gammaproteobacteria</taxon>
        <taxon>Vibrionales</taxon>
        <taxon>Vibrionaceae</taxon>
        <taxon>Vibrio</taxon>
    </lineage>
</organism>
<reference evidence="2 3" key="1">
    <citation type="submission" date="2017-05" db="EMBL/GenBank/DDBJ databases">
        <authorList>
            <person name="Song R."/>
            <person name="Chenine A.L."/>
            <person name="Ruprecht R.M."/>
        </authorList>
    </citation>
    <scope>NUCLEOTIDE SEQUENCE [LARGE SCALE GENOMIC DNA]</scope>
    <source>
        <strain evidence="2 3">CECT 7927</strain>
    </source>
</reference>
<evidence type="ECO:0000313" key="4">
    <source>
        <dbReference type="Proteomes" id="UP001283366"/>
    </source>
</evidence>
<evidence type="ECO:0000313" key="2">
    <source>
        <dbReference type="EMBL" id="SMS00958.1"/>
    </source>
</evidence>
<gene>
    <name evidence="1" type="ORF">SBX37_17570</name>
    <name evidence="2" type="ORF">VIM7927_02233</name>
</gene>
<sequence>MDHLTINQASVISKDMIDWSRIPDIQTSQQLLKGYFPKRLFPRLHDSIKNRLAANFTNWNQNMPDICVARQDWSSLRESLYAAGRDLPLVALAQISYGHGMGHSRIGIHRFPKFASEENNTYIYHATPGLSLKGGQASDYNRLDYISRKPTLYAFWVLNYDFCHQGAEELHQRWMHYRFRISNQHQCDCATFVNDFTRHMASIGADHNNPFNYTIPSHTITAPVPCEERGIYAVLKYTHRPPAMLLFTQDSSTYDRICSHGYSDQGGWVVDQDAPEFNIVRQ</sequence>
<dbReference type="Proteomes" id="UP001283366">
    <property type="component" value="Unassembled WGS sequence"/>
</dbReference>
<keyword evidence="4" id="KW-1185">Reference proteome</keyword>
<protein>
    <submittedName>
        <fullName evidence="2">Uncharacterized protein</fullName>
    </submittedName>
</protein>
<dbReference type="EMBL" id="JAWRCO010000002">
    <property type="protein sequence ID" value="MDW6004668.1"/>
    <property type="molecule type" value="Genomic_DNA"/>
</dbReference>
<dbReference type="EMBL" id="FXXI01000003">
    <property type="protein sequence ID" value="SMS00958.1"/>
    <property type="molecule type" value="Genomic_DNA"/>
</dbReference>
<dbReference type="Proteomes" id="UP000196125">
    <property type="component" value="Unassembled WGS sequence"/>
</dbReference>
<dbReference type="AlphaFoldDB" id="A0A1Y6ITJ7"/>